<dbReference type="Proteomes" id="UP001062846">
    <property type="component" value="Chromosome 1"/>
</dbReference>
<evidence type="ECO:0000313" key="1">
    <source>
        <dbReference type="EMBL" id="KAI8570880.1"/>
    </source>
</evidence>
<proteinExistence type="predicted"/>
<dbReference type="EMBL" id="CM046388">
    <property type="protein sequence ID" value="KAI8570880.1"/>
    <property type="molecule type" value="Genomic_DNA"/>
</dbReference>
<name>A0ACC0PZI0_RHOML</name>
<protein>
    <submittedName>
        <fullName evidence="1">Uncharacterized protein</fullName>
    </submittedName>
</protein>
<comment type="caution">
    <text evidence="1">The sequence shown here is derived from an EMBL/GenBank/DDBJ whole genome shotgun (WGS) entry which is preliminary data.</text>
</comment>
<accession>A0ACC0PZI0</accession>
<gene>
    <name evidence="1" type="ORF">RHMOL_Rhmol01G0073100</name>
</gene>
<sequence length="184" mass="20346">MAEAIFSLVLICSSIPTRKRVSFLFFFSANMEFFFLHLFDLFLPVTTVNMVFCYACLEAFFCLTIHKFIVCLDCTCLVSMYSSQQARMSTAKCKVRRTPVTTLYSGRAGAGAGDGIGVWIGDGEGEGEGVAGIGEVFGGVLAIYRKEYQQQMDSSIQQIDLDAEESLVYSYNRSFNAFAAKLPT</sequence>
<keyword evidence="2" id="KW-1185">Reference proteome</keyword>
<evidence type="ECO:0000313" key="2">
    <source>
        <dbReference type="Proteomes" id="UP001062846"/>
    </source>
</evidence>
<reference evidence="1" key="1">
    <citation type="submission" date="2022-02" db="EMBL/GenBank/DDBJ databases">
        <title>Plant Genome Project.</title>
        <authorList>
            <person name="Zhang R.-G."/>
        </authorList>
    </citation>
    <scope>NUCLEOTIDE SEQUENCE</scope>
    <source>
        <strain evidence="1">AT1</strain>
    </source>
</reference>
<organism evidence="1 2">
    <name type="scientific">Rhododendron molle</name>
    <name type="common">Chinese azalea</name>
    <name type="synonym">Azalea mollis</name>
    <dbReference type="NCBI Taxonomy" id="49168"/>
    <lineage>
        <taxon>Eukaryota</taxon>
        <taxon>Viridiplantae</taxon>
        <taxon>Streptophyta</taxon>
        <taxon>Embryophyta</taxon>
        <taxon>Tracheophyta</taxon>
        <taxon>Spermatophyta</taxon>
        <taxon>Magnoliopsida</taxon>
        <taxon>eudicotyledons</taxon>
        <taxon>Gunneridae</taxon>
        <taxon>Pentapetalae</taxon>
        <taxon>asterids</taxon>
        <taxon>Ericales</taxon>
        <taxon>Ericaceae</taxon>
        <taxon>Ericoideae</taxon>
        <taxon>Rhodoreae</taxon>
        <taxon>Rhododendron</taxon>
    </lineage>
</organism>